<accession>A0AAV7UV35</accession>
<sequence length="234" mass="24758">MSSSDQAQSTKGQIAPICSSTHRTATIQSSHQPTVYRQPDCRVKQHQLGAQSDPTSNGPPALPGTNERQPRLPAPTPKKALRPAAPEAVHAGPLKRVSEPQAQRGKNNKARGAVVQADRRSAPLAYSPGECPPSGDSVSFPGWRESAQQREPWPRSTPRHEAAGPPPLSWVPLQVQPLQLQGGGMTPTLGTPPPMPRYPASSVLTGEMCGTGPSRSRASQSAGHLAGWLAPPRS</sequence>
<dbReference type="AlphaFoldDB" id="A0AAV7UV35"/>
<feature type="compositionally biased region" description="Polar residues" evidence="1">
    <location>
        <begin position="1"/>
        <end position="35"/>
    </location>
</feature>
<feature type="compositionally biased region" description="Polar residues" evidence="1">
    <location>
        <begin position="48"/>
        <end position="58"/>
    </location>
</feature>
<dbReference type="EMBL" id="JANPWB010000004">
    <property type="protein sequence ID" value="KAJ1192919.1"/>
    <property type="molecule type" value="Genomic_DNA"/>
</dbReference>
<name>A0AAV7UV35_PLEWA</name>
<dbReference type="Proteomes" id="UP001066276">
    <property type="component" value="Chromosome 2_2"/>
</dbReference>
<evidence type="ECO:0000313" key="3">
    <source>
        <dbReference type="Proteomes" id="UP001066276"/>
    </source>
</evidence>
<feature type="compositionally biased region" description="Low complexity" evidence="1">
    <location>
        <begin position="170"/>
        <end position="180"/>
    </location>
</feature>
<evidence type="ECO:0000313" key="2">
    <source>
        <dbReference type="EMBL" id="KAJ1192919.1"/>
    </source>
</evidence>
<reference evidence="2" key="1">
    <citation type="journal article" date="2022" name="bioRxiv">
        <title>Sequencing and chromosome-scale assembly of the giantPleurodeles waltlgenome.</title>
        <authorList>
            <person name="Brown T."/>
            <person name="Elewa A."/>
            <person name="Iarovenko S."/>
            <person name="Subramanian E."/>
            <person name="Araus A.J."/>
            <person name="Petzold A."/>
            <person name="Susuki M."/>
            <person name="Suzuki K.-i.T."/>
            <person name="Hayashi T."/>
            <person name="Toyoda A."/>
            <person name="Oliveira C."/>
            <person name="Osipova E."/>
            <person name="Leigh N.D."/>
            <person name="Simon A."/>
            <person name="Yun M.H."/>
        </authorList>
    </citation>
    <scope>NUCLEOTIDE SEQUENCE</scope>
    <source>
        <strain evidence="2">20211129_DDA</strain>
        <tissue evidence="2">Liver</tissue>
    </source>
</reference>
<gene>
    <name evidence="2" type="ORF">NDU88_002225</name>
</gene>
<protein>
    <submittedName>
        <fullName evidence="2">Uncharacterized protein</fullName>
    </submittedName>
</protein>
<comment type="caution">
    <text evidence="2">The sequence shown here is derived from an EMBL/GenBank/DDBJ whole genome shotgun (WGS) entry which is preliminary data.</text>
</comment>
<proteinExistence type="predicted"/>
<keyword evidence="3" id="KW-1185">Reference proteome</keyword>
<organism evidence="2 3">
    <name type="scientific">Pleurodeles waltl</name>
    <name type="common">Iberian ribbed newt</name>
    <dbReference type="NCBI Taxonomy" id="8319"/>
    <lineage>
        <taxon>Eukaryota</taxon>
        <taxon>Metazoa</taxon>
        <taxon>Chordata</taxon>
        <taxon>Craniata</taxon>
        <taxon>Vertebrata</taxon>
        <taxon>Euteleostomi</taxon>
        <taxon>Amphibia</taxon>
        <taxon>Batrachia</taxon>
        <taxon>Caudata</taxon>
        <taxon>Salamandroidea</taxon>
        <taxon>Salamandridae</taxon>
        <taxon>Pleurodelinae</taxon>
        <taxon>Pleurodeles</taxon>
    </lineage>
</organism>
<evidence type="ECO:0000256" key="1">
    <source>
        <dbReference type="SAM" id="MobiDB-lite"/>
    </source>
</evidence>
<feature type="region of interest" description="Disordered" evidence="1">
    <location>
        <begin position="1"/>
        <end position="234"/>
    </location>
</feature>
<feature type="compositionally biased region" description="Polar residues" evidence="1">
    <location>
        <begin position="213"/>
        <end position="222"/>
    </location>
</feature>